<keyword evidence="2" id="KW-0472">Membrane</keyword>
<dbReference type="AlphaFoldDB" id="A0A6N4TI08"/>
<feature type="compositionally biased region" description="Low complexity" evidence="1">
    <location>
        <begin position="123"/>
        <end position="136"/>
    </location>
</feature>
<dbReference type="RefSeq" id="WP_115715302.1">
    <property type="nucleotide sequence ID" value="NZ_AP019695.1"/>
</dbReference>
<feature type="domain" description="Cadherin-like beta-sandwich-like" evidence="3">
    <location>
        <begin position="153"/>
        <end position="232"/>
    </location>
</feature>
<keyword evidence="2" id="KW-0812">Transmembrane</keyword>
<keyword evidence="2" id="KW-1133">Transmembrane helix</keyword>
<dbReference type="InterPro" id="IPR025883">
    <property type="entry name" value="Cadherin-like_domain"/>
</dbReference>
<name>A0A6N4TI08_9FIRM</name>
<dbReference type="Pfam" id="PF12733">
    <property type="entry name" value="Cadherin-like"/>
    <property type="match status" value="1"/>
</dbReference>
<evidence type="ECO:0000259" key="3">
    <source>
        <dbReference type="Pfam" id="PF12733"/>
    </source>
</evidence>
<proteinExistence type="predicted"/>
<accession>A0A6N4TI08</accession>
<evidence type="ECO:0000256" key="1">
    <source>
        <dbReference type="SAM" id="MobiDB-lite"/>
    </source>
</evidence>
<feature type="region of interest" description="Disordered" evidence="1">
    <location>
        <begin position="120"/>
        <end position="143"/>
    </location>
</feature>
<evidence type="ECO:0000256" key="2">
    <source>
        <dbReference type="SAM" id="Phobius"/>
    </source>
</evidence>
<keyword evidence="5" id="KW-1185">Reference proteome</keyword>
<evidence type="ECO:0000313" key="4">
    <source>
        <dbReference type="EMBL" id="BBK22114.1"/>
    </source>
</evidence>
<dbReference type="KEGG" id="aarg:Aargi30884_10170"/>
<protein>
    <recommendedName>
        <fullName evidence="3">Cadherin-like beta-sandwich-like domain-containing protein</fullName>
    </recommendedName>
</protein>
<sequence>MKRIMKKICIWAFALTVIVSVLGLPVKLFAAGGLSVSASAGSVYVGDSVTFTVSASNSAGNVNISGAVNDSIWLDNSSQSYTVKATSAGTIGINVSGVLASYDTGLDQNVSGSSYVTVMNRPTSSGGNQNNTNQNVVKDEPKEEVKKNTDSALASLSVSQGKLSPNFASGTTSYKVTLPSTASSIKISASARDAKASVSGAGTRELEPGNNKLSVVCSAEDGSSTTYTINVYVDEKPLTYMTYNGVKFGVSAHNGKGGKLSKAFDETKIKVDGIEIPAWKNNALNITLVYLQSEGTEGYYIYDETKQEVVSVYEPMAVLGQNIVRIDVPENLQKREGMNFTKVKVDGKEFTGWTFDDKNLENYALIYVMNDAGKYVYYQYEKTQNTLQLYSGSAPLSQEAFVKYKEDMEKKLDNSQMWNVIFGIAAGIFAVGMIVSIVMASKRKGTSLKYERVNMPARKMSKASNIEADSLMNKFKDKE</sequence>
<dbReference type="Proteomes" id="UP000464754">
    <property type="component" value="Chromosome"/>
</dbReference>
<organism evidence="4 5">
    <name type="scientific">Amedibacterium intestinale</name>
    <dbReference type="NCBI Taxonomy" id="2583452"/>
    <lineage>
        <taxon>Bacteria</taxon>
        <taxon>Bacillati</taxon>
        <taxon>Bacillota</taxon>
        <taxon>Erysipelotrichia</taxon>
        <taxon>Erysipelotrichales</taxon>
        <taxon>Erysipelotrichaceae</taxon>
        <taxon>Amedibacterium</taxon>
    </lineage>
</organism>
<reference evidence="5" key="1">
    <citation type="submission" date="2019-05" db="EMBL/GenBank/DDBJ databases">
        <title>Complete genome sequencing of Absiella argi strain JCM 30884.</title>
        <authorList>
            <person name="Sakamoto M."/>
            <person name="Murakami T."/>
            <person name="Mori H."/>
        </authorList>
    </citation>
    <scope>NUCLEOTIDE SEQUENCE [LARGE SCALE GENOMIC DNA]</scope>
    <source>
        <strain evidence="5">JCM 30884</strain>
    </source>
</reference>
<gene>
    <name evidence="4" type="ORF">Aargi30884_10170</name>
</gene>
<feature type="transmembrane region" description="Helical" evidence="2">
    <location>
        <begin position="417"/>
        <end position="440"/>
    </location>
</feature>
<dbReference type="EMBL" id="AP019695">
    <property type="protein sequence ID" value="BBK22114.1"/>
    <property type="molecule type" value="Genomic_DNA"/>
</dbReference>
<evidence type="ECO:0000313" key="5">
    <source>
        <dbReference type="Proteomes" id="UP000464754"/>
    </source>
</evidence>